<evidence type="ECO:0000256" key="1">
    <source>
        <dbReference type="SAM" id="Phobius"/>
    </source>
</evidence>
<dbReference type="AlphaFoldDB" id="A0A1H3TSL6"/>
<organism evidence="2 3">
    <name type="scientific">Delftia lacustris</name>
    <dbReference type="NCBI Taxonomy" id="558537"/>
    <lineage>
        <taxon>Bacteria</taxon>
        <taxon>Pseudomonadati</taxon>
        <taxon>Pseudomonadota</taxon>
        <taxon>Betaproteobacteria</taxon>
        <taxon>Burkholderiales</taxon>
        <taxon>Comamonadaceae</taxon>
        <taxon>Delftia</taxon>
    </lineage>
</organism>
<feature type="transmembrane region" description="Helical" evidence="1">
    <location>
        <begin position="6"/>
        <end position="23"/>
    </location>
</feature>
<dbReference type="EMBL" id="FNPE01000032">
    <property type="protein sequence ID" value="SDZ53156.1"/>
    <property type="molecule type" value="Genomic_DNA"/>
</dbReference>
<protein>
    <submittedName>
        <fullName evidence="2">Uncharacterized protein</fullName>
    </submittedName>
</protein>
<sequence length="59" mass="6814">MLSMPGIIFWLLVIAAVLFFKLTTPDERRSMIETYWLIIIGLGVVGFIWQFIRRGAISL</sequence>
<reference evidence="2 3" key="1">
    <citation type="submission" date="2016-10" db="EMBL/GenBank/DDBJ databases">
        <authorList>
            <person name="de Groot N.N."/>
        </authorList>
    </citation>
    <scope>NUCLEOTIDE SEQUENCE [LARGE SCALE GENOMIC DNA]</scope>
    <source>
        <strain evidence="2 3">LMG 24775</strain>
    </source>
</reference>
<evidence type="ECO:0000313" key="2">
    <source>
        <dbReference type="EMBL" id="SDZ53156.1"/>
    </source>
</evidence>
<name>A0A1H3TSL6_9BURK</name>
<accession>A0A1H3TSL6</accession>
<keyword evidence="1" id="KW-0472">Membrane</keyword>
<evidence type="ECO:0000313" key="3">
    <source>
        <dbReference type="Proteomes" id="UP000183417"/>
    </source>
</evidence>
<keyword evidence="1" id="KW-1133">Transmembrane helix</keyword>
<gene>
    <name evidence="2" type="ORF">SAMN05421547_13229</name>
</gene>
<keyword evidence="1" id="KW-0812">Transmembrane</keyword>
<feature type="transmembrane region" description="Helical" evidence="1">
    <location>
        <begin position="35"/>
        <end position="52"/>
    </location>
</feature>
<proteinExistence type="predicted"/>
<dbReference type="Proteomes" id="UP000183417">
    <property type="component" value="Unassembled WGS sequence"/>
</dbReference>